<dbReference type="InterPro" id="IPR004117">
    <property type="entry name" value="7tm6_olfct_rcpt"/>
</dbReference>
<evidence type="ECO:0000256" key="8">
    <source>
        <dbReference type="ARBA" id="ARBA00023170"/>
    </source>
</evidence>
<keyword evidence="7 10" id="KW-0472">Membrane</keyword>
<feature type="transmembrane region" description="Helical" evidence="10">
    <location>
        <begin position="388"/>
        <end position="409"/>
    </location>
</feature>
<keyword evidence="4 10" id="KW-0812">Transmembrane</keyword>
<dbReference type="eggNOG" id="ENOG502SXXU">
    <property type="taxonomic scope" value="Eukaryota"/>
</dbReference>
<evidence type="ECO:0000256" key="5">
    <source>
        <dbReference type="ARBA" id="ARBA00022725"/>
    </source>
</evidence>
<dbReference type="GO" id="GO:0007165">
    <property type="term" value="P:signal transduction"/>
    <property type="evidence" value="ECO:0007669"/>
    <property type="project" value="UniProtKB-KW"/>
</dbReference>
<dbReference type="AlphaFoldDB" id="A0A0R1DVX2"/>
<dbReference type="PANTHER" id="PTHR21137">
    <property type="entry name" value="ODORANT RECEPTOR"/>
    <property type="match status" value="1"/>
</dbReference>
<sequence length="410" mass="48085">MKFGGNLNRYLQFFIDGWNHFRDPSVESRHSAVYYWREQMKAMFLYTTSKERELPFRSTWHTLVNIQVSICFSTMCYGVTESFGDKVQIGRDLAFIIGFFFITFKIYYFQWYGDGLDEVVETLDRLHPWAQKGPGAVDCRTGKRWYFVLAFVLASSWMVFLCIFLLLLITSPMWVHQQILPFHAAFPFQWHDKSIHPISHAIIYLFQSWCAVYTLTWLVCIEGLSVNIYVELTFAIEVLCLELRNLHRRCHEYEELRLETNRLVKFHQKIIDLLDRTNNVFHGTLIMQMGVNFFLVSLSVLEAMEARKDPKVVVQFAILMLLALGHLSMWSFFGDLLSQESLKISDAAYEAYDPTKGSKDVYRDLCLIIRRGQKPLIMRASPFPPFNFINYSAILNQCYVILTFLLNTLD</sequence>
<dbReference type="Pfam" id="PF02949">
    <property type="entry name" value="7tm_6"/>
    <property type="match status" value="1"/>
</dbReference>
<dbReference type="PANTHER" id="PTHR21137:SF35">
    <property type="entry name" value="ODORANT RECEPTOR 19A-RELATED"/>
    <property type="match status" value="1"/>
</dbReference>
<keyword evidence="5 10" id="KW-0552">Olfaction</keyword>
<reference evidence="11 12" key="2">
    <citation type="journal article" date="2007" name="PLoS Biol.">
        <title>Principles of genome evolution in the Drosophila melanogaster species group.</title>
        <authorList>
            <person name="Ranz J.M."/>
            <person name="Maurin D."/>
            <person name="Chan Y.S."/>
            <person name="von Grotthuss M."/>
            <person name="Hillier L.W."/>
            <person name="Roote J."/>
            <person name="Ashburner M."/>
            <person name="Bergman C.M."/>
        </authorList>
    </citation>
    <scope>NUCLEOTIDE SEQUENCE [LARGE SCALE GENOMIC DNA]</scope>
    <source>
        <strain evidence="12">Tai18E2 / Tucson 14021-0261.01</strain>
    </source>
</reference>
<keyword evidence="12" id="KW-1185">Reference proteome</keyword>
<dbReference type="Proteomes" id="UP000002282">
    <property type="component" value="Chromosome 3L"/>
</dbReference>
<dbReference type="GO" id="GO:0005886">
    <property type="term" value="C:plasma membrane"/>
    <property type="evidence" value="ECO:0007669"/>
    <property type="project" value="UniProtKB-SubCell"/>
</dbReference>
<dbReference type="GO" id="GO:0004984">
    <property type="term" value="F:olfactory receptor activity"/>
    <property type="evidence" value="ECO:0007669"/>
    <property type="project" value="InterPro"/>
</dbReference>
<evidence type="ECO:0000256" key="6">
    <source>
        <dbReference type="ARBA" id="ARBA00022989"/>
    </source>
</evidence>
<protein>
    <recommendedName>
        <fullName evidence="10">Odorant receptor</fullName>
    </recommendedName>
</protein>
<reference evidence="11 12" key="1">
    <citation type="journal article" date="2007" name="Nature">
        <title>Evolution of genes and genomes on the Drosophila phylogeny.</title>
        <authorList>
            <consortium name="Drosophila 12 Genomes Consortium"/>
            <person name="Clark A.G."/>
            <person name="Eisen M.B."/>
            <person name="Smith D.R."/>
            <person name="Bergman C.M."/>
            <person name="Oliver B."/>
            <person name="Markow T.A."/>
            <person name="Kaufman T.C."/>
            <person name="Kellis M."/>
            <person name="Gelbart W."/>
            <person name="Iyer V.N."/>
            <person name="Pollard D.A."/>
            <person name="Sackton T.B."/>
            <person name="Larracuente A.M."/>
            <person name="Singh N.D."/>
            <person name="Abad J.P."/>
            <person name="Abt D.N."/>
            <person name="Adryan B."/>
            <person name="Aguade M."/>
            <person name="Akashi H."/>
            <person name="Anderson W.W."/>
            <person name="Aquadro C.F."/>
            <person name="Ardell D.H."/>
            <person name="Arguello R."/>
            <person name="Artieri C.G."/>
            <person name="Barbash D.A."/>
            <person name="Barker D."/>
            <person name="Barsanti P."/>
            <person name="Batterham P."/>
            <person name="Batzoglou S."/>
            <person name="Begun D."/>
            <person name="Bhutkar A."/>
            <person name="Blanco E."/>
            <person name="Bosak S.A."/>
            <person name="Bradley R.K."/>
            <person name="Brand A.D."/>
            <person name="Brent M.R."/>
            <person name="Brooks A.N."/>
            <person name="Brown R.H."/>
            <person name="Butlin R.K."/>
            <person name="Caggese C."/>
            <person name="Calvi B.R."/>
            <person name="Bernardo de Carvalho A."/>
            <person name="Caspi A."/>
            <person name="Castrezana S."/>
            <person name="Celniker S.E."/>
            <person name="Chang J.L."/>
            <person name="Chapple C."/>
            <person name="Chatterji S."/>
            <person name="Chinwalla A."/>
            <person name="Civetta A."/>
            <person name="Clifton S.W."/>
            <person name="Comeron J.M."/>
            <person name="Costello J.C."/>
            <person name="Coyne J.A."/>
            <person name="Daub J."/>
            <person name="David R.G."/>
            <person name="Delcher A.L."/>
            <person name="Delehaunty K."/>
            <person name="Do C.B."/>
            <person name="Ebling H."/>
            <person name="Edwards K."/>
            <person name="Eickbush T."/>
            <person name="Evans J.D."/>
            <person name="Filipski A."/>
            <person name="Findeiss S."/>
            <person name="Freyhult E."/>
            <person name="Fulton L."/>
            <person name="Fulton R."/>
            <person name="Garcia A.C."/>
            <person name="Gardiner A."/>
            <person name="Garfield D.A."/>
            <person name="Garvin B.E."/>
            <person name="Gibson G."/>
            <person name="Gilbert D."/>
            <person name="Gnerre S."/>
            <person name="Godfrey J."/>
            <person name="Good R."/>
            <person name="Gotea V."/>
            <person name="Gravely B."/>
            <person name="Greenberg A.J."/>
            <person name="Griffiths-Jones S."/>
            <person name="Gross S."/>
            <person name="Guigo R."/>
            <person name="Gustafson E.A."/>
            <person name="Haerty W."/>
            <person name="Hahn M.W."/>
            <person name="Halligan D.L."/>
            <person name="Halpern A.L."/>
            <person name="Halter G.M."/>
            <person name="Han M.V."/>
            <person name="Heger A."/>
            <person name="Hillier L."/>
            <person name="Hinrichs A.S."/>
            <person name="Holmes I."/>
            <person name="Hoskins R.A."/>
            <person name="Hubisz M.J."/>
            <person name="Hultmark D."/>
            <person name="Huntley M.A."/>
            <person name="Jaffe D.B."/>
            <person name="Jagadeeshan S."/>
            <person name="Jeck W.R."/>
            <person name="Johnson J."/>
            <person name="Jones C.D."/>
            <person name="Jordan W.C."/>
            <person name="Karpen G.H."/>
            <person name="Kataoka E."/>
            <person name="Keightley P.D."/>
            <person name="Kheradpour P."/>
            <person name="Kirkness E.F."/>
            <person name="Koerich L.B."/>
            <person name="Kristiansen K."/>
            <person name="Kudrna D."/>
            <person name="Kulathinal R.J."/>
            <person name="Kumar S."/>
            <person name="Kwok R."/>
            <person name="Lander E."/>
            <person name="Langley C.H."/>
            <person name="Lapoint R."/>
            <person name="Lazzaro B.P."/>
            <person name="Lee S.J."/>
            <person name="Levesque L."/>
            <person name="Li R."/>
            <person name="Lin C.F."/>
            <person name="Lin M.F."/>
            <person name="Lindblad-Toh K."/>
            <person name="Llopart A."/>
            <person name="Long M."/>
            <person name="Low L."/>
            <person name="Lozovsky E."/>
            <person name="Lu J."/>
            <person name="Luo M."/>
            <person name="Machado C.A."/>
            <person name="Makalowski W."/>
            <person name="Marzo M."/>
            <person name="Matsuda M."/>
            <person name="Matzkin L."/>
            <person name="McAllister B."/>
            <person name="McBride C.S."/>
            <person name="McKernan B."/>
            <person name="McKernan K."/>
            <person name="Mendez-Lago M."/>
            <person name="Minx P."/>
            <person name="Mollenhauer M.U."/>
            <person name="Montooth K."/>
            <person name="Mount S.M."/>
            <person name="Mu X."/>
            <person name="Myers E."/>
            <person name="Negre B."/>
            <person name="Newfeld S."/>
            <person name="Nielsen R."/>
            <person name="Noor M.A."/>
            <person name="O'Grady P."/>
            <person name="Pachter L."/>
            <person name="Papaceit M."/>
            <person name="Parisi M.J."/>
            <person name="Parisi M."/>
            <person name="Parts L."/>
            <person name="Pedersen J.S."/>
            <person name="Pesole G."/>
            <person name="Phillippy A.M."/>
            <person name="Ponting C.P."/>
            <person name="Pop M."/>
            <person name="Porcelli D."/>
            <person name="Powell J.R."/>
            <person name="Prohaska S."/>
            <person name="Pruitt K."/>
            <person name="Puig M."/>
            <person name="Quesneville H."/>
            <person name="Ram K.R."/>
            <person name="Rand D."/>
            <person name="Rasmussen M.D."/>
            <person name="Reed L.K."/>
            <person name="Reenan R."/>
            <person name="Reily A."/>
            <person name="Remington K.A."/>
            <person name="Rieger T.T."/>
            <person name="Ritchie M.G."/>
            <person name="Robin C."/>
            <person name="Rogers Y.H."/>
            <person name="Rohde C."/>
            <person name="Rozas J."/>
            <person name="Rubenfield M.J."/>
            <person name="Ruiz A."/>
            <person name="Russo S."/>
            <person name="Salzberg S.L."/>
            <person name="Sanchez-Gracia A."/>
            <person name="Saranga D.J."/>
            <person name="Sato H."/>
            <person name="Schaeffer S.W."/>
            <person name="Schatz M.C."/>
            <person name="Schlenke T."/>
            <person name="Schwartz R."/>
            <person name="Segarra C."/>
            <person name="Singh R.S."/>
            <person name="Sirot L."/>
            <person name="Sirota M."/>
            <person name="Sisneros N.B."/>
            <person name="Smith C.D."/>
            <person name="Smith T.F."/>
            <person name="Spieth J."/>
            <person name="Stage D.E."/>
            <person name="Stark A."/>
            <person name="Stephan W."/>
            <person name="Strausberg R.L."/>
            <person name="Strempel S."/>
            <person name="Sturgill D."/>
            <person name="Sutton G."/>
            <person name="Sutton G.G."/>
            <person name="Tao W."/>
            <person name="Teichmann S."/>
            <person name="Tobari Y.N."/>
            <person name="Tomimura Y."/>
            <person name="Tsolas J.M."/>
            <person name="Valente V.L."/>
            <person name="Venter E."/>
            <person name="Venter J.C."/>
            <person name="Vicario S."/>
            <person name="Vieira F.G."/>
            <person name="Vilella A.J."/>
            <person name="Villasante A."/>
            <person name="Walenz B."/>
            <person name="Wang J."/>
            <person name="Wasserman M."/>
            <person name="Watts T."/>
            <person name="Wilson D."/>
            <person name="Wilson R.K."/>
            <person name="Wing R.A."/>
            <person name="Wolfner M.F."/>
            <person name="Wong A."/>
            <person name="Wong G.K."/>
            <person name="Wu C.I."/>
            <person name="Wu G."/>
            <person name="Yamamoto D."/>
            <person name="Yang H.P."/>
            <person name="Yang S.P."/>
            <person name="Yorke J.A."/>
            <person name="Yoshida K."/>
            <person name="Zdobnov E."/>
            <person name="Zhang P."/>
            <person name="Zhang Y."/>
            <person name="Zimin A.V."/>
            <person name="Baldwin J."/>
            <person name="Abdouelleil A."/>
            <person name="Abdulkadir J."/>
            <person name="Abebe A."/>
            <person name="Abera B."/>
            <person name="Abreu J."/>
            <person name="Acer S.C."/>
            <person name="Aftuck L."/>
            <person name="Alexander A."/>
            <person name="An P."/>
            <person name="Anderson E."/>
            <person name="Anderson S."/>
            <person name="Arachi H."/>
            <person name="Azer M."/>
            <person name="Bachantsang P."/>
            <person name="Barry A."/>
            <person name="Bayul T."/>
            <person name="Berlin A."/>
            <person name="Bessette D."/>
            <person name="Bloom T."/>
            <person name="Blye J."/>
            <person name="Boguslavskiy L."/>
            <person name="Bonnet C."/>
            <person name="Boukhgalter B."/>
            <person name="Bourzgui I."/>
            <person name="Brown A."/>
            <person name="Cahill P."/>
            <person name="Channer S."/>
            <person name="Cheshatsang Y."/>
            <person name="Chuda L."/>
            <person name="Citroen M."/>
            <person name="Collymore A."/>
            <person name="Cooke P."/>
            <person name="Costello M."/>
            <person name="D'Aco K."/>
            <person name="Daza R."/>
            <person name="De Haan G."/>
            <person name="DeGray S."/>
            <person name="DeMaso C."/>
            <person name="Dhargay N."/>
            <person name="Dooley K."/>
            <person name="Dooley E."/>
            <person name="Doricent M."/>
            <person name="Dorje P."/>
            <person name="Dorjee K."/>
            <person name="Dupes A."/>
            <person name="Elong R."/>
            <person name="Falk J."/>
            <person name="Farina A."/>
            <person name="Faro S."/>
            <person name="Ferguson D."/>
            <person name="Fisher S."/>
            <person name="Foley C.D."/>
            <person name="Franke A."/>
            <person name="Friedrich D."/>
            <person name="Gadbois L."/>
            <person name="Gearin G."/>
            <person name="Gearin C.R."/>
            <person name="Giannoukos G."/>
            <person name="Goode T."/>
            <person name="Graham J."/>
            <person name="Grandbois E."/>
            <person name="Grewal S."/>
            <person name="Gyaltsen K."/>
            <person name="Hafez N."/>
            <person name="Hagos B."/>
            <person name="Hall J."/>
            <person name="Henson C."/>
            <person name="Hollinger A."/>
            <person name="Honan T."/>
            <person name="Huard M.D."/>
            <person name="Hughes L."/>
            <person name="Hurhula B."/>
            <person name="Husby M.E."/>
            <person name="Kamat A."/>
            <person name="Kanga B."/>
            <person name="Kashin S."/>
            <person name="Khazanovich D."/>
            <person name="Kisner P."/>
            <person name="Lance K."/>
            <person name="Lara M."/>
            <person name="Lee W."/>
            <person name="Lennon N."/>
            <person name="Letendre F."/>
            <person name="LeVine R."/>
            <person name="Lipovsky A."/>
            <person name="Liu X."/>
            <person name="Liu J."/>
            <person name="Liu S."/>
            <person name="Lokyitsang T."/>
            <person name="Lokyitsang Y."/>
            <person name="Lubonja R."/>
            <person name="Lui A."/>
            <person name="MacDonald P."/>
            <person name="Magnisalis V."/>
            <person name="Maru K."/>
            <person name="Matthews C."/>
            <person name="McCusker W."/>
            <person name="McDonough S."/>
            <person name="Mehta T."/>
            <person name="Meldrim J."/>
            <person name="Meneus L."/>
            <person name="Mihai O."/>
            <person name="Mihalev A."/>
            <person name="Mihova T."/>
            <person name="Mittelman R."/>
            <person name="Mlenga V."/>
            <person name="Montmayeur A."/>
            <person name="Mulrain L."/>
            <person name="Navidi A."/>
            <person name="Naylor J."/>
            <person name="Negash T."/>
            <person name="Nguyen T."/>
            <person name="Nguyen N."/>
            <person name="Nicol R."/>
            <person name="Norbu C."/>
            <person name="Norbu N."/>
            <person name="Novod N."/>
            <person name="O'Neill B."/>
            <person name="Osman S."/>
            <person name="Markiewicz E."/>
            <person name="Oyono O.L."/>
            <person name="Patti C."/>
            <person name="Phunkhang P."/>
            <person name="Pierre F."/>
            <person name="Priest M."/>
            <person name="Raghuraman S."/>
            <person name="Rege F."/>
            <person name="Reyes R."/>
            <person name="Rise C."/>
            <person name="Rogov P."/>
            <person name="Ross K."/>
            <person name="Ryan E."/>
            <person name="Settipalli S."/>
            <person name="Shea T."/>
            <person name="Sherpa N."/>
            <person name="Shi L."/>
            <person name="Shih D."/>
            <person name="Sparrow T."/>
            <person name="Spaulding J."/>
            <person name="Stalker J."/>
            <person name="Stange-Thomann N."/>
            <person name="Stavropoulos S."/>
            <person name="Stone C."/>
            <person name="Strader C."/>
            <person name="Tesfaye S."/>
            <person name="Thomson T."/>
            <person name="Thoulutsang Y."/>
            <person name="Thoulutsang D."/>
            <person name="Topham K."/>
            <person name="Topping I."/>
            <person name="Tsamla T."/>
            <person name="Vassiliev H."/>
            <person name="Vo A."/>
            <person name="Wangchuk T."/>
            <person name="Wangdi T."/>
            <person name="Weiand M."/>
            <person name="Wilkinson J."/>
            <person name="Wilson A."/>
            <person name="Yadav S."/>
            <person name="Young G."/>
            <person name="Yu Q."/>
            <person name="Zembek L."/>
            <person name="Zhong D."/>
            <person name="Zimmer A."/>
            <person name="Zwirko Z."/>
            <person name="Jaffe D.B."/>
            <person name="Alvarez P."/>
            <person name="Brockman W."/>
            <person name="Butler J."/>
            <person name="Chin C."/>
            <person name="Gnerre S."/>
            <person name="Grabherr M."/>
            <person name="Kleber M."/>
            <person name="Mauceli E."/>
            <person name="MacCallum I."/>
        </authorList>
    </citation>
    <scope>NUCLEOTIDE SEQUENCE [LARGE SCALE GENOMIC DNA]</scope>
    <source>
        <strain evidence="12">Tai18E2 / Tucson 14021-0261.01</strain>
    </source>
</reference>
<evidence type="ECO:0000256" key="9">
    <source>
        <dbReference type="ARBA" id="ARBA00023224"/>
    </source>
</evidence>
<evidence type="ECO:0000256" key="4">
    <source>
        <dbReference type="ARBA" id="ARBA00022692"/>
    </source>
</evidence>
<evidence type="ECO:0000256" key="7">
    <source>
        <dbReference type="ARBA" id="ARBA00023136"/>
    </source>
</evidence>
<dbReference type="EMBL" id="CM000159">
    <property type="protein sequence ID" value="KRK01280.1"/>
    <property type="molecule type" value="Genomic_DNA"/>
</dbReference>
<dbReference type="GO" id="GO:0005549">
    <property type="term" value="F:odorant binding"/>
    <property type="evidence" value="ECO:0007669"/>
    <property type="project" value="InterPro"/>
</dbReference>
<dbReference type="KEGG" id="dya:Dyak_GE21559"/>
<evidence type="ECO:0000313" key="12">
    <source>
        <dbReference type="Proteomes" id="UP000002282"/>
    </source>
</evidence>
<feature type="transmembrane region" description="Helical" evidence="10">
    <location>
        <begin position="280"/>
        <end position="301"/>
    </location>
</feature>
<comment type="caution">
    <text evidence="10">Lacks conserved residue(s) required for the propagation of feature annotation.</text>
</comment>
<feature type="transmembrane region" description="Helical" evidence="10">
    <location>
        <begin position="145"/>
        <end position="169"/>
    </location>
</feature>
<gene>
    <name evidence="11" type="primary">Dyak\GE21559</name>
    <name evidence="11" type="synonym">dyak_GLEANR_5311</name>
    <name evidence="11" type="synonym">GE21559</name>
    <name evidence="11" type="ORF">Dyak_GE21559</name>
</gene>
<proteinExistence type="inferred from homology"/>
<keyword evidence="9 10" id="KW-0807">Transducer</keyword>
<keyword evidence="3 10" id="KW-0716">Sensory transduction</keyword>
<evidence type="ECO:0000313" key="11">
    <source>
        <dbReference type="EMBL" id="KRK01280.1"/>
    </source>
</evidence>
<evidence type="ECO:0000256" key="1">
    <source>
        <dbReference type="ARBA" id="ARBA00004651"/>
    </source>
</evidence>
<evidence type="ECO:0000256" key="10">
    <source>
        <dbReference type="RuleBase" id="RU351113"/>
    </source>
</evidence>
<accession>A0A0R1DVX2</accession>
<comment type="similarity">
    <text evidence="10">Belongs to the insect chemoreceptor superfamily. Heteromeric odorant receptor channel (TC 1.A.69) family.</text>
</comment>
<dbReference type="OrthoDB" id="6604226at2759"/>
<evidence type="ECO:0000256" key="2">
    <source>
        <dbReference type="ARBA" id="ARBA00022475"/>
    </source>
</evidence>
<feature type="transmembrane region" description="Helical" evidence="10">
    <location>
        <begin position="313"/>
        <end position="333"/>
    </location>
</feature>
<keyword evidence="2" id="KW-1003">Cell membrane</keyword>
<feature type="transmembrane region" description="Helical" evidence="10">
    <location>
        <begin position="93"/>
        <end position="111"/>
    </location>
</feature>
<organism evidence="11 12">
    <name type="scientific">Drosophila yakuba</name>
    <name type="common">Fruit fly</name>
    <dbReference type="NCBI Taxonomy" id="7245"/>
    <lineage>
        <taxon>Eukaryota</taxon>
        <taxon>Metazoa</taxon>
        <taxon>Ecdysozoa</taxon>
        <taxon>Arthropoda</taxon>
        <taxon>Hexapoda</taxon>
        <taxon>Insecta</taxon>
        <taxon>Pterygota</taxon>
        <taxon>Neoptera</taxon>
        <taxon>Endopterygota</taxon>
        <taxon>Diptera</taxon>
        <taxon>Brachycera</taxon>
        <taxon>Muscomorpha</taxon>
        <taxon>Ephydroidea</taxon>
        <taxon>Drosophilidae</taxon>
        <taxon>Drosophila</taxon>
        <taxon>Sophophora</taxon>
    </lineage>
</organism>
<name>A0A0R1DVX2_DROYA</name>
<keyword evidence="8 10" id="KW-0675">Receptor</keyword>
<evidence type="ECO:0000256" key="3">
    <source>
        <dbReference type="ARBA" id="ARBA00022606"/>
    </source>
</evidence>
<comment type="subcellular location">
    <subcellularLocation>
        <location evidence="1 10">Cell membrane</location>
        <topology evidence="1 10">Multi-pass membrane protein</topology>
    </subcellularLocation>
</comment>
<keyword evidence="6 10" id="KW-1133">Transmembrane helix</keyword>